<dbReference type="PANTHER" id="PTHR48081:SF31">
    <property type="entry name" value="STERYL ACETYL HYDROLASE MUG81-RELATED"/>
    <property type="match status" value="1"/>
</dbReference>
<feature type="transmembrane region" description="Helical" evidence="3">
    <location>
        <begin position="20"/>
        <end position="41"/>
    </location>
</feature>
<dbReference type="InterPro" id="IPR050300">
    <property type="entry name" value="GDXG_lipolytic_enzyme"/>
</dbReference>
<dbReference type="GO" id="GO:0016787">
    <property type="term" value="F:hydrolase activity"/>
    <property type="evidence" value="ECO:0007669"/>
    <property type="project" value="UniProtKB-KW"/>
</dbReference>
<proteinExistence type="predicted"/>
<organism evidence="5 6">
    <name type="scientific">Cutaneotrichosporon cavernicola</name>
    <dbReference type="NCBI Taxonomy" id="279322"/>
    <lineage>
        <taxon>Eukaryota</taxon>
        <taxon>Fungi</taxon>
        <taxon>Dikarya</taxon>
        <taxon>Basidiomycota</taxon>
        <taxon>Agaricomycotina</taxon>
        <taxon>Tremellomycetes</taxon>
        <taxon>Trichosporonales</taxon>
        <taxon>Trichosporonaceae</taxon>
        <taxon>Cutaneotrichosporon</taxon>
    </lineage>
</organism>
<dbReference type="Pfam" id="PF07859">
    <property type="entry name" value="Abhydrolase_3"/>
    <property type="match status" value="1"/>
</dbReference>
<name>A0AA48L8M3_9TREE</name>
<evidence type="ECO:0000256" key="1">
    <source>
        <dbReference type="ARBA" id="ARBA00022801"/>
    </source>
</evidence>
<feature type="compositionally biased region" description="Acidic residues" evidence="2">
    <location>
        <begin position="427"/>
        <end position="436"/>
    </location>
</feature>
<dbReference type="Gene3D" id="3.40.50.1820">
    <property type="entry name" value="alpha/beta hydrolase"/>
    <property type="match status" value="1"/>
</dbReference>
<sequence>MPTTLTLRRSPYTGPTGRSGALNIAFTIPSIILAIAALPISTIRYLFTRPKGFSLKIFLIFRLLRFLNLLVPILPPPEKRKALWEGPKTAGTLPEVKIETVKVAPAPEAWRVGYAAGPNVVKAIEMPGYIITPAGIASGPARDGEKIIMYIHGGAYVRGHPLWTAFPHRLAAETGRRVYGVQYRKTLDDATAFPGPLLDALAAWAYVTKEMGFRASQIILSGDSAGAHLSLMLVRQLQALGEALPGGLAFASPWVDFTCSFPCWNKHTLDYITITKLRKCIDSATRHYADEVKQGAFFSPVNAEAGHWRFLINTPVFVSYGGLEVFMDEDEALVAAMREDGVHVTVWKDEYGVHDTPIFDCVIPTKSKAFTHFKDGVLDLLRIEAADAEVVPASPKTSESSSVLVEAEANREGEVDDHDDDHTEVGFDVDVEDKEA</sequence>
<evidence type="ECO:0000313" key="6">
    <source>
        <dbReference type="Proteomes" id="UP001233271"/>
    </source>
</evidence>
<keyword evidence="1" id="KW-0378">Hydrolase</keyword>
<dbReference type="KEGG" id="ccac:CcaHIS019_0603990"/>
<dbReference type="AlphaFoldDB" id="A0AA48L8M3"/>
<feature type="region of interest" description="Disordered" evidence="2">
    <location>
        <begin position="391"/>
        <end position="436"/>
    </location>
</feature>
<keyword evidence="6" id="KW-1185">Reference proteome</keyword>
<dbReference type="InterPro" id="IPR013094">
    <property type="entry name" value="AB_hydrolase_3"/>
</dbReference>
<evidence type="ECO:0000313" key="5">
    <source>
        <dbReference type="EMBL" id="BEI93940.1"/>
    </source>
</evidence>
<dbReference type="Proteomes" id="UP001233271">
    <property type="component" value="Chromosome 6"/>
</dbReference>
<evidence type="ECO:0000256" key="3">
    <source>
        <dbReference type="SAM" id="Phobius"/>
    </source>
</evidence>
<keyword evidence="3" id="KW-0812">Transmembrane</keyword>
<dbReference type="GeneID" id="85497810"/>
<dbReference type="EMBL" id="AP028217">
    <property type="protein sequence ID" value="BEI93940.1"/>
    <property type="molecule type" value="Genomic_DNA"/>
</dbReference>
<dbReference type="PANTHER" id="PTHR48081">
    <property type="entry name" value="AB HYDROLASE SUPERFAMILY PROTEIN C4A8.06C"/>
    <property type="match status" value="1"/>
</dbReference>
<feature type="compositionally biased region" description="Low complexity" evidence="2">
    <location>
        <begin position="398"/>
        <end position="407"/>
    </location>
</feature>
<keyword evidence="3" id="KW-0472">Membrane</keyword>
<accession>A0AA48L8M3</accession>
<dbReference type="InterPro" id="IPR029058">
    <property type="entry name" value="AB_hydrolase_fold"/>
</dbReference>
<protein>
    <recommendedName>
        <fullName evidence="4">Alpha/beta hydrolase fold-3 domain-containing protein</fullName>
    </recommendedName>
</protein>
<dbReference type="RefSeq" id="XP_060459205.1">
    <property type="nucleotide sequence ID" value="XM_060602852.1"/>
</dbReference>
<feature type="domain" description="Alpha/beta hydrolase fold-3" evidence="4">
    <location>
        <begin position="148"/>
        <end position="355"/>
    </location>
</feature>
<dbReference type="SUPFAM" id="SSF53474">
    <property type="entry name" value="alpha/beta-Hydrolases"/>
    <property type="match status" value="1"/>
</dbReference>
<gene>
    <name evidence="5" type="ORF">CcaverHIS019_0603990</name>
</gene>
<evidence type="ECO:0000259" key="4">
    <source>
        <dbReference type="Pfam" id="PF07859"/>
    </source>
</evidence>
<reference evidence="5" key="1">
    <citation type="journal article" date="2023" name="BMC Genomics">
        <title>Chromosome-level genome assemblies of Cutaneotrichosporon spp. (Trichosporonales, Basidiomycota) reveal imbalanced evolution between nucleotide sequences and chromosome synteny.</title>
        <authorList>
            <person name="Kobayashi Y."/>
            <person name="Kayamori A."/>
            <person name="Aoki K."/>
            <person name="Shiwa Y."/>
            <person name="Matsutani M."/>
            <person name="Fujita N."/>
            <person name="Sugita T."/>
            <person name="Iwasaki W."/>
            <person name="Tanaka N."/>
            <person name="Takashima M."/>
        </authorList>
    </citation>
    <scope>NUCLEOTIDE SEQUENCE</scope>
    <source>
        <strain evidence="5">HIS019</strain>
    </source>
</reference>
<evidence type="ECO:0000256" key="2">
    <source>
        <dbReference type="SAM" id="MobiDB-lite"/>
    </source>
</evidence>
<keyword evidence="3" id="KW-1133">Transmembrane helix</keyword>